<keyword evidence="1 7" id="KW-0963">Cytoplasm</keyword>
<dbReference type="InterPro" id="IPR015262">
    <property type="entry name" value="tRNA_Ile_lys_synt_subst-bd"/>
</dbReference>
<proteinExistence type="inferred from homology"/>
<comment type="subcellular location">
    <subcellularLocation>
        <location evidence="7">Cytoplasm</location>
    </subcellularLocation>
</comment>
<dbReference type="EMBL" id="SHKO01000003">
    <property type="protein sequence ID" value="RZT92846.1"/>
    <property type="molecule type" value="Genomic_DNA"/>
</dbReference>
<dbReference type="SUPFAM" id="SSF82829">
    <property type="entry name" value="MesJ substrate recognition domain-like"/>
    <property type="match status" value="1"/>
</dbReference>
<feature type="domain" description="tRNA(Ile)-lysidine/2-thiocytidine synthase N-terminal" evidence="8">
    <location>
        <begin position="51"/>
        <end position="234"/>
    </location>
</feature>
<dbReference type="Pfam" id="PF09179">
    <property type="entry name" value="TilS"/>
    <property type="match status" value="1"/>
</dbReference>
<evidence type="ECO:0000256" key="6">
    <source>
        <dbReference type="ARBA" id="ARBA00048539"/>
    </source>
</evidence>
<keyword evidence="5 7" id="KW-0067">ATP-binding</keyword>
<sequence>MSFWIEGWSDSCLMVVSRTNNSFLQQTGWLEDTTLLEPLHAVLCTIDAGSIAIGVSGGADSAMLLVAAAQIAEQQKKTIHAVHVHHGLVAAADAWAAHTAQLAQQVGVAFHFLPVQVAFDSGKGIEAAARLARYNAFEQWSVNYDCHHMLLAHHRDDQAETMLLRLLRGAGVQGMSGMAARTRRGSLQLYRPWLDVGRNKILDAAARYEAQTGWMPVQDPTNRDEKYTRAAVRTLLTPVLNKRWPQWQGNLLRHARVMAESTLLLQDLGDMDLQHCLLTEDGLGFSLARWRQLPQHRQANVMRQWLRRLDIAMPTEARLNQWLQQLRQVHALGHDRNILLKHQGCHIICRRGQVQVLLDDADGSITIGSA</sequence>
<dbReference type="InterPro" id="IPR012094">
    <property type="entry name" value="tRNA_Ile_lys_synt"/>
</dbReference>
<dbReference type="GO" id="GO:0006400">
    <property type="term" value="P:tRNA modification"/>
    <property type="evidence" value="ECO:0007669"/>
    <property type="project" value="UniProtKB-UniRule"/>
</dbReference>
<reference evidence="10 11" key="1">
    <citation type="submission" date="2019-02" db="EMBL/GenBank/DDBJ databases">
        <title>Genomic Encyclopedia of Type Strains, Phase IV (KMG-IV): sequencing the most valuable type-strain genomes for metagenomic binning, comparative biology and taxonomic classification.</title>
        <authorList>
            <person name="Goeker M."/>
        </authorList>
    </citation>
    <scope>NUCLEOTIDE SEQUENCE [LARGE SCALE GENOMIC DNA]</scope>
    <source>
        <strain evidence="10 11">DSM 23814</strain>
    </source>
</reference>
<dbReference type="NCBIfam" id="TIGR02432">
    <property type="entry name" value="lysidine_TilS_N"/>
    <property type="match status" value="1"/>
</dbReference>
<dbReference type="OrthoDB" id="9807403at2"/>
<evidence type="ECO:0000256" key="7">
    <source>
        <dbReference type="HAMAP-Rule" id="MF_01161"/>
    </source>
</evidence>
<keyword evidence="3 7" id="KW-0819">tRNA processing</keyword>
<protein>
    <recommendedName>
        <fullName evidence="7">tRNA(Ile)-lysidine synthase</fullName>
        <ecNumber evidence="7">6.3.4.19</ecNumber>
    </recommendedName>
    <alternativeName>
        <fullName evidence="7">tRNA(Ile)-2-lysyl-cytidine synthase</fullName>
    </alternativeName>
    <alternativeName>
        <fullName evidence="7">tRNA(Ile)-lysidine synthetase</fullName>
    </alternativeName>
</protein>
<dbReference type="GO" id="GO:0005524">
    <property type="term" value="F:ATP binding"/>
    <property type="evidence" value="ECO:0007669"/>
    <property type="project" value="UniProtKB-UniRule"/>
</dbReference>
<organism evidence="10 11">
    <name type="scientific">Advenella incenata</name>
    <dbReference type="NCBI Taxonomy" id="267800"/>
    <lineage>
        <taxon>Bacteria</taxon>
        <taxon>Pseudomonadati</taxon>
        <taxon>Pseudomonadota</taxon>
        <taxon>Betaproteobacteria</taxon>
        <taxon>Burkholderiales</taxon>
        <taxon>Alcaligenaceae</taxon>
    </lineage>
</organism>
<dbReference type="InterPro" id="IPR012795">
    <property type="entry name" value="tRNA_Ile_lys_synt_N"/>
</dbReference>
<feature type="binding site" evidence="7">
    <location>
        <begin position="56"/>
        <end position="61"/>
    </location>
    <ligand>
        <name>ATP</name>
        <dbReference type="ChEBI" id="CHEBI:30616"/>
    </ligand>
</feature>
<evidence type="ECO:0000256" key="2">
    <source>
        <dbReference type="ARBA" id="ARBA00022598"/>
    </source>
</evidence>
<gene>
    <name evidence="7" type="primary">tilS</name>
    <name evidence="10" type="ORF">EV681_3607</name>
</gene>
<dbReference type="EC" id="6.3.4.19" evidence="7"/>
<evidence type="ECO:0000256" key="1">
    <source>
        <dbReference type="ARBA" id="ARBA00022490"/>
    </source>
</evidence>
<comment type="similarity">
    <text evidence="7">Belongs to the tRNA(Ile)-lysidine synthase family.</text>
</comment>
<evidence type="ECO:0000259" key="8">
    <source>
        <dbReference type="Pfam" id="PF01171"/>
    </source>
</evidence>
<evidence type="ECO:0000256" key="3">
    <source>
        <dbReference type="ARBA" id="ARBA00022694"/>
    </source>
</evidence>
<dbReference type="InterPro" id="IPR011063">
    <property type="entry name" value="TilS/TtcA_N"/>
</dbReference>
<dbReference type="GO" id="GO:0032267">
    <property type="term" value="F:tRNA(Ile)-lysidine synthase activity"/>
    <property type="evidence" value="ECO:0007669"/>
    <property type="project" value="UniProtKB-EC"/>
</dbReference>
<evidence type="ECO:0000256" key="5">
    <source>
        <dbReference type="ARBA" id="ARBA00022840"/>
    </source>
</evidence>
<dbReference type="HAMAP" id="MF_01161">
    <property type="entry name" value="tRNA_Ile_lys_synt"/>
    <property type="match status" value="1"/>
</dbReference>
<evidence type="ECO:0000313" key="10">
    <source>
        <dbReference type="EMBL" id="RZT92846.1"/>
    </source>
</evidence>
<dbReference type="AlphaFoldDB" id="A0A4Q7V856"/>
<comment type="catalytic activity">
    <reaction evidence="6 7">
        <text>cytidine(34) in tRNA(Ile2) + L-lysine + ATP = lysidine(34) in tRNA(Ile2) + AMP + diphosphate + H(+)</text>
        <dbReference type="Rhea" id="RHEA:43744"/>
        <dbReference type="Rhea" id="RHEA-COMP:10625"/>
        <dbReference type="Rhea" id="RHEA-COMP:10670"/>
        <dbReference type="ChEBI" id="CHEBI:15378"/>
        <dbReference type="ChEBI" id="CHEBI:30616"/>
        <dbReference type="ChEBI" id="CHEBI:32551"/>
        <dbReference type="ChEBI" id="CHEBI:33019"/>
        <dbReference type="ChEBI" id="CHEBI:82748"/>
        <dbReference type="ChEBI" id="CHEBI:83665"/>
        <dbReference type="ChEBI" id="CHEBI:456215"/>
        <dbReference type="EC" id="6.3.4.19"/>
    </reaction>
</comment>
<dbReference type="Gene3D" id="3.40.50.620">
    <property type="entry name" value="HUPs"/>
    <property type="match status" value="1"/>
</dbReference>
<name>A0A4Q7V856_9BURK</name>
<keyword evidence="11" id="KW-1185">Reference proteome</keyword>
<feature type="domain" description="tRNA(Ile)-lysidine synthase substrate-binding" evidence="9">
    <location>
        <begin position="286"/>
        <end position="353"/>
    </location>
</feature>
<dbReference type="Gene3D" id="1.20.59.20">
    <property type="match status" value="1"/>
</dbReference>
<dbReference type="PANTHER" id="PTHR43033:SF1">
    <property type="entry name" value="TRNA(ILE)-LYSIDINE SYNTHASE-RELATED"/>
    <property type="match status" value="1"/>
</dbReference>
<dbReference type="InterPro" id="IPR014729">
    <property type="entry name" value="Rossmann-like_a/b/a_fold"/>
</dbReference>
<dbReference type="GO" id="GO:0005737">
    <property type="term" value="C:cytoplasm"/>
    <property type="evidence" value="ECO:0007669"/>
    <property type="project" value="UniProtKB-SubCell"/>
</dbReference>
<dbReference type="SUPFAM" id="SSF52402">
    <property type="entry name" value="Adenine nucleotide alpha hydrolases-like"/>
    <property type="match status" value="1"/>
</dbReference>
<keyword evidence="4 7" id="KW-0547">Nucleotide-binding</keyword>
<comment type="domain">
    <text evidence="7">The N-terminal region contains the highly conserved SGGXDS motif, predicted to be a P-loop motif involved in ATP binding.</text>
</comment>
<dbReference type="PANTHER" id="PTHR43033">
    <property type="entry name" value="TRNA(ILE)-LYSIDINE SYNTHASE-RELATED"/>
    <property type="match status" value="1"/>
</dbReference>
<comment type="function">
    <text evidence="7">Ligates lysine onto the cytidine present at position 34 of the AUA codon-specific tRNA(Ile) that contains the anticodon CAU, in an ATP-dependent manner. Cytidine is converted to lysidine, thus changing the amino acid specificity of the tRNA from methionine to isoleucine.</text>
</comment>
<evidence type="ECO:0000259" key="9">
    <source>
        <dbReference type="Pfam" id="PF09179"/>
    </source>
</evidence>
<accession>A0A4Q7V856</accession>
<dbReference type="CDD" id="cd01992">
    <property type="entry name" value="TilS_N"/>
    <property type="match status" value="1"/>
</dbReference>
<dbReference type="Pfam" id="PF01171">
    <property type="entry name" value="ATP_bind_3"/>
    <property type="match status" value="1"/>
</dbReference>
<comment type="caution">
    <text evidence="10">The sequence shown here is derived from an EMBL/GenBank/DDBJ whole genome shotgun (WGS) entry which is preliminary data.</text>
</comment>
<keyword evidence="2 7" id="KW-0436">Ligase</keyword>
<dbReference type="Proteomes" id="UP000293398">
    <property type="component" value="Unassembled WGS sequence"/>
</dbReference>
<evidence type="ECO:0000313" key="11">
    <source>
        <dbReference type="Proteomes" id="UP000293398"/>
    </source>
</evidence>
<evidence type="ECO:0000256" key="4">
    <source>
        <dbReference type="ARBA" id="ARBA00022741"/>
    </source>
</evidence>